<gene>
    <name evidence="1" type="ORF">FA15DRAFT_603843</name>
</gene>
<protein>
    <recommendedName>
        <fullName evidence="3">HAT C-terminal dimerisation domain-containing protein</fullName>
    </recommendedName>
</protein>
<accession>A0A5C3KDU1</accession>
<keyword evidence="2" id="KW-1185">Reference proteome</keyword>
<feature type="non-terminal residue" evidence="1">
    <location>
        <position position="1"/>
    </location>
</feature>
<dbReference type="Proteomes" id="UP000307440">
    <property type="component" value="Unassembled WGS sequence"/>
</dbReference>
<dbReference type="InterPro" id="IPR012337">
    <property type="entry name" value="RNaseH-like_sf"/>
</dbReference>
<reference evidence="1 2" key="1">
    <citation type="journal article" date="2019" name="Nat. Ecol. Evol.">
        <title>Megaphylogeny resolves global patterns of mushroom evolution.</title>
        <authorList>
            <person name="Varga T."/>
            <person name="Krizsan K."/>
            <person name="Foldi C."/>
            <person name="Dima B."/>
            <person name="Sanchez-Garcia M."/>
            <person name="Sanchez-Ramirez S."/>
            <person name="Szollosi G.J."/>
            <person name="Szarkandi J.G."/>
            <person name="Papp V."/>
            <person name="Albert L."/>
            <person name="Andreopoulos W."/>
            <person name="Angelini C."/>
            <person name="Antonin V."/>
            <person name="Barry K.W."/>
            <person name="Bougher N.L."/>
            <person name="Buchanan P."/>
            <person name="Buyck B."/>
            <person name="Bense V."/>
            <person name="Catcheside P."/>
            <person name="Chovatia M."/>
            <person name="Cooper J."/>
            <person name="Damon W."/>
            <person name="Desjardin D."/>
            <person name="Finy P."/>
            <person name="Geml J."/>
            <person name="Haridas S."/>
            <person name="Hughes K."/>
            <person name="Justo A."/>
            <person name="Karasinski D."/>
            <person name="Kautmanova I."/>
            <person name="Kiss B."/>
            <person name="Kocsube S."/>
            <person name="Kotiranta H."/>
            <person name="LaButti K.M."/>
            <person name="Lechner B.E."/>
            <person name="Liimatainen K."/>
            <person name="Lipzen A."/>
            <person name="Lukacs Z."/>
            <person name="Mihaltcheva S."/>
            <person name="Morgado L.N."/>
            <person name="Niskanen T."/>
            <person name="Noordeloos M.E."/>
            <person name="Ohm R.A."/>
            <person name="Ortiz-Santana B."/>
            <person name="Ovrebo C."/>
            <person name="Racz N."/>
            <person name="Riley R."/>
            <person name="Savchenko A."/>
            <person name="Shiryaev A."/>
            <person name="Soop K."/>
            <person name="Spirin V."/>
            <person name="Szebenyi C."/>
            <person name="Tomsovsky M."/>
            <person name="Tulloss R.E."/>
            <person name="Uehling J."/>
            <person name="Grigoriev I.V."/>
            <person name="Vagvolgyi C."/>
            <person name="Papp T."/>
            <person name="Martin F.M."/>
            <person name="Miettinen O."/>
            <person name="Hibbett D.S."/>
            <person name="Nagy L.G."/>
        </authorList>
    </citation>
    <scope>NUCLEOTIDE SEQUENCE [LARGE SCALE GENOMIC DNA]</scope>
    <source>
        <strain evidence="1 2">CBS 121175</strain>
    </source>
</reference>
<name>A0A5C3KDU1_COPMA</name>
<sequence>TIGDGVTNILPIQGPAVPCEHVFSSAKETMTPCRNKVKPQLMEVLQLLKFLLWKGLASLDFTSGLSKEKELSVLQDESFEDGLIPDDILPTLPCLLHH</sequence>
<proteinExistence type="predicted"/>
<dbReference type="SUPFAM" id="SSF53098">
    <property type="entry name" value="Ribonuclease H-like"/>
    <property type="match status" value="1"/>
</dbReference>
<organism evidence="1 2">
    <name type="scientific">Coprinopsis marcescibilis</name>
    <name type="common">Agaric fungus</name>
    <name type="synonym">Psathyrella marcescibilis</name>
    <dbReference type="NCBI Taxonomy" id="230819"/>
    <lineage>
        <taxon>Eukaryota</taxon>
        <taxon>Fungi</taxon>
        <taxon>Dikarya</taxon>
        <taxon>Basidiomycota</taxon>
        <taxon>Agaricomycotina</taxon>
        <taxon>Agaricomycetes</taxon>
        <taxon>Agaricomycetidae</taxon>
        <taxon>Agaricales</taxon>
        <taxon>Agaricineae</taxon>
        <taxon>Psathyrellaceae</taxon>
        <taxon>Coprinopsis</taxon>
    </lineage>
</organism>
<evidence type="ECO:0008006" key="3">
    <source>
        <dbReference type="Google" id="ProtNLM"/>
    </source>
</evidence>
<evidence type="ECO:0000313" key="1">
    <source>
        <dbReference type="EMBL" id="TFK18134.1"/>
    </source>
</evidence>
<dbReference type="STRING" id="230819.A0A5C3KDU1"/>
<dbReference type="OrthoDB" id="3262464at2759"/>
<dbReference type="EMBL" id="ML210428">
    <property type="protein sequence ID" value="TFK18134.1"/>
    <property type="molecule type" value="Genomic_DNA"/>
</dbReference>
<evidence type="ECO:0000313" key="2">
    <source>
        <dbReference type="Proteomes" id="UP000307440"/>
    </source>
</evidence>
<dbReference type="AlphaFoldDB" id="A0A5C3KDU1"/>